<dbReference type="KEGG" id="tae:TepiRe1_2095"/>
<dbReference type="PANTHER" id="PTHR30352:SF13">
    <property type="entry name" value="GLYCYL-RADICAL ENZYME ACTIVATING ENZYME YJJW-RELATED"/>
    <property type="match status" value="1"/>
</dbReference>
<dbReference type="STRING" id="1209989.TepRe1_1946"/>
<dbReference type="GO" id="GO:0003824">
    <property type="term" value="F:catalytic activity"/>
    <property type="evidence" value="ECO:0007669"/>
    <property type="project" value="InterPro"/>
</dbReference>
<dbReference type="CDD" id="cd01335">
    <property type="entry name" value="Radical_SAM"/>
    <property type="match status" value="1"/>
</dbReference>
<dbReference type="KEGG" id="tep:TepRe1_1946"/>
<dbReference type="InterPro" id="IPR013785">
    <property type="entry name" value="Aldolase_TIM"/>
</dbReference>
<dbReference type="Proteomes" id="UP000010802">
    <property type="component" value="Chromosome"/>
</dbReference>
<evidence type="ECO:0000256" key="1">
    <source>
        <dbReference type="ARBA" id="ARBA00001966"/>
    </source>
</evidence>
<protein>
    <submittedName>
        <fullName evidence="8">Anaerobic ribonucleoside-triphosphate reductase activating protein</fullName>
    </submittedName>
</protein>
<dbReference type="SFLD" id="SFLDG01067">
    <property type="entry name" value="SPASM/twitch_domain_containing"/>
    <property type="match status" value="1"/>
</dbReference>
<dbReference type="InterPro" id="IPR058240">
    <property type="entry name" value="rSAM_sf"/>
</dbReference>
<keyword evidence="3" id="KW-0949">S-adenosyl-L-methionine</keyword>
<evidence type="ECO:0000256" key="2">
    <source>
        <dbReference type="ARBA" id="ARBA00022485"/>
    </source>
</evidence>
<dbReference type="InterPro" id="IPR012840">
    <property type="entry name" value="NrdG2"/>
</dbReference>
<gene>
    <name evidence="8" type="ordered locus">TEPIRE1_2095</name>
</gene>
<dbReference type="InterPro" id="IPR007197">
    <property type="entry name" value="rSAM"/>
</dbReference>
<dbReference type="Gene3D" id="3.20.20.70">
    <property type="entry name" value="Aldolase class I"/>
    <property type="match status" value="1"/>
</dbReference>
<dbReference type="Pfam" id="PF04055">
    <property type="entry name" value="Radical_SAM"/>
    <property type="match status" value="1"/>
</dbReference>
<dbReference type="HOGENOM" id="CLU_078147_2_1_9"/>
<evidence type="ECO:0000259" key="7">
    <source>
        <dbReference type="PROSITE" id="PS51918"/>
    </source>
</evidence>
<dbReference type="eggNOG" id="COG1180">
    <property type="taxonomic scope" value="Bacteria"/>
</dbReference>
<keyword evidence="6" id="KW-0411">Iron-sulfur</keyword>
<reference evidence="9" key="1">
    <citation type="journal article" date="2013" name="Genome Announc.">
        <title>First genome sequence of a syntrophic acetate-oxidizing bacterium, Tepidanaerobacter acetatoxydans strain Re1.</title>
        <authorList>
            <person name="Manzoor S."/>
            <person name="Bongcam-Rudloff E."/>
            <person name="Schnurer A."/>
            <person name="Muller B."/>
        </authorList>
    </citation>
    <scope>NUCLEOTIDE SEQUENCE [LARGE SCALE GENOMIC DNA]</scope>
    <source>
        <strain evidence="9">Re1</strain>
    </source>
</reference>
<dbReference type="PROSITE" id="PS51918">
    <property type="entry name" value="RADICAL_SAM"/>
    <property type="match status" value="1"/>
</dbReference>
<dbReference type="PATRIC" id="fig|1209989.3.peg.2416"/>
<evidence type="ECO:0000256" key="5">
    <source>
        <dbReference type="ARBA" id="ARBA00023004"/>
    </source>
</evidence>
<keyword evidence="4" id="KW-0479">Metal-binding</keyword>
<dbReference type="GO" id="GO:0046872">
    <property type="term" value="F:metal ion binding"/>
    <property type="evidence" value="ECO:0007669"/>
    <property type="project" value="UniProtKB-KW"/>
</dbReference>
<evidence type="ECO:0000256" key="6">
    <source>
        <dbReference type="ARBA" id="ARBA00023014"/>
    </source>
</evidence>
<evidence type="ECO:0000256" key="3">
    <source>
        <dbReference type="ARBA" id="ARBA00022691"/>
    </source>
</evidence>
<keyword evidence="5" id="KW-0408">Iron</keyword>
<dbReference type="AlphaFoldDB" id="F4LQS1"/>
<keyword evidence="9" id="KW-1185">Reference proteome</keyword>
<keyword evidence="2" id="KW-0004">4Fe-4S</keyword>
<dbReference type="SFLD" id="SFLDG01094">
    <property type="entry name" value="Uncharacterised_Radical_SAM_Su"/>
    <property type="match status" value="1"/>
</dbReference>
<evidence type="ECO:0000256" key="4">
    <source>
        <dbReference type="ARBA" id="ARBA00022723"/>
    </source>
</evidence>
<dbReference type="OrthoDB" id="9782387at2"/>
<dbReference type="InterPro" id="IPR034457">
    <property type="entry name" value="Organic_radical-activating"/>
</dbReference>
<accession>F4LQS1</accession>
<name>F4LQS1_TEPAE</name>
<dbReference type="SUPFAM" id="SSF102114">
    <property type="entry name" value="Radical SAM enzymes"/>
    <property type="match status" value="1"/>
</dbReference>
<organism evidence="8 9">
    <name type="scientific">Tepidanaerobacter acetatoxydans (strain DSM 21804 / JCM 16047 / Re1)</name>
    <dbReference type="NCBI Taxonomy" id="1209989"/>
    <lineage>
        <taxon>Bacteria</taxon>
        <taxon>Bacillati</taxon>
        <taxon>Bacillota</taxon>
        <taxon>Clostridia</taxon>
        <taxon>Thermosediminibacterales</taxon>
        <taxon>Tepidanaerobacteraceae</taxon>
        <taxon>Tepidanaerobacter</taxon>
    </lineage>
</organism>
<dbReference type="SFLD" id="SFLDS00029">
    <property type="entry name" value="Radical_SAM"/>
    <property type="match status" value="1"/>
</dbReference>
<accession>L0S375</accession>
<evidence type="ECO:0000313" key="9">
    <source>
        <dbReference type="Proteomes" id="UP000010802"/>
    </source>
</evidence>
<dbReference type="NCBIfam" id="TIGR02495">
    <property type="entry name" value="NrdG2"/>
    <property type="match status" value="1"/>
</dbReference>
<comment type="cofactor">
    <cofactor evidence="1">
        <name>[4Fe-4S] cluster</name>
        <dbReference type="ChEBI" id="CHEBI:49883"/>
    </cofactor>
</comment>
<evidence type="ECO:0000313" key="8">
    <source>
        <dbReference type="EMBL" id="CCP26919.1"/>
    </source>
</evidence>
<sequence>MLIGGLHKCSTVDYPGLLASVVFTCGCNMNCIYCHNRQLISKGLDFPYEENEIIKFLQKRKGLIDAVVISGGEPTLQEDLVAFALKIKDLGFKLKLDTNGTRPEALNQLIKSNLLDFIAMDIKAPPKKYPAICKGSVSCDSISKSMQLIKQSGIDYEFRTTGWPTLYEDDYVQILEWIFRAKRYVIQRCRTKDNKPVRTSCFENAQAISSFSIKAKEYVEIFKARGFQFT</sequence>
<proteinExistence type="predicted"/>
<dbReference type="EMBL" id="HF563609">
    <property type="protein sequence ID" value="CCP26919.1"/>
    <property type="molecule type" value="Genomic_DNA"/>
</dbReference>
<dbReference type="RefSeq" id="WP_013778996.1">
    <property type="nucleotide sequence ID" value="NC_015519.1"/>
</dbReference>
<feature type="domain" description="Radical SAM core" evidence="7">
    <location>
        <begin position="13"/>
        <end position="228"/>
    </location>
</feature>
<dbReference type="GO" id="GO:0051539">
    <property type="term" value="F:4 iron, 4 sulfur cluster binding"/>
    <property type="evidence" value="ECO:0007669"/>
    <property type="project" value="UniProtKB-KW"/>
</dbReference>
<dbReference type="PANTHER" id="PTHR30352">
    <property type="entry name" value="PYRUVATE FORMATE-LYASE-ACTIVATING ENZYME"/>
    <property type="match status" value="1"/>
</dbReference>